<comment type="caution">
    <text evidence="6">The sequence shown here is derived from an EMBL/GenBank/DDBJ whole genome shotgun (WGS) entry which is preliminary data.</text>
</comment>
<keyword evidence="4" id="KW-0963">Cytoplasm</keyword>
<evidence type="ECO:0000256" key="3">
    <source>
        <dbReference type="ARBA" id="ARBA00019418"/>
    </source>
</evidence>
<organism evidence="6 7">
    <name type="scientific">SAR86 cluster bacterium</name>
    <dbReference type="NCBI Taxonomy" id="2030880"/>
    <lineage>
        <taxon>Bacteria</taxon>
        <taxon>Pseudomonadati</taxon>
        <taxon>Pseudomonadota</taxon>
        <taxon>Gammaproteobacteria</taxon>
        <taxon>SAR86 cluster</taxon>
    </lineage>
</organism>
<dbReference type="GO" id="GO:0006105">
    <property type="term" value="P:succinate metabolic process"/>
    <property type="evidence" value="ECO:0007669"/>
    <property type="project" value="TreeGrafter"/>
</dbReference>
<comment type="subcellular location">
    <subcellularLocation>
        <location evidence="1">Cytoplasm</location>
    </subcellularLocation>
</comment>
<dbReference type="SUPFAM" id="SSF109910">
    <property type="entry name" value="YgfY-like"/>
    <property type="match status" value="1"/>
</dbReference>
<evidence type="ECO:0000313" key="7">
    <source>
        <dbReference type="Proteomes" id="UP000218172"/>
    </source>
</evidence>
<keyword evidence="5" id="KW-0143">Chaperone</keyword>
<protein>
    <recommendedName>
        <fullName evidence="3">FAD assembly factor SdhE</fullName>
    </recommendedName>
</protein>
<accession>A0A2A4MEL4</accession>
<sequence length="84" mass="10157">MQSIDKRKIFWHSRRGMLELDLLLVPYATNEFEKLSYTEQLLYQEFLEEEDQDIFAYLLKRQLPEDTRFLAVIEQILAQDCLRG</sequence>
<gene>
    <name evidence="6" type="ORF">COC19_08590</name>
</gene>
<dbReference type="PANTHER" id="PTHR39585:SF1">
    <property type="entry name" value="FAD ASSEMBLY FACTOR SDHE"/>
    <property type="match status" value="1"/>
</dbReference>
<dbReference type="InterPro" id="IPR036714">
    <property type="entry name" value="SDH_sf"/>
</dbReference>
<proteinExistence type="inferred from homology"/>
<evidence type="ECO:0000256" key="1">
    <source>
        <dbReference type="ARBA" id="ARBA00004496"/>
    </source>
</evidence>
<dbReference type="PANTHER" id="PTHR39585">
    <property type="entry name" value="FAD ASSEMBLY FACTOR SDHE"/>
    <property type="match status" value="1"/>
</dbReference>
<dbReference type="Pfam" id="PF03937">
    <property type="entry name" value="Sdh5"/>
    <property type="match status" value="1"/>
</dbReference>
<dbReference type="EMBL" id="NVQR01000167">
    <property type="protein sequence ID" value="PCH58320.1"/>
    <property type="molecule type" value="Genomic_DNA"/>
</dbReference>
<dbReference type="InterPro" id="IPR005631">
    <property type="entry name" value="SDH"/>
</dbReference>
<evidence type="ECO:0000256" key="2">
    <source>
        <dbReference type="ARBA" id="ARBA00008571"/>
    </source>
</evidence>
<evidence type="ECO:0000313" key="6">
    <source>
        <dbReference type="EMBL" id="PCH58320.1"/>
    </source>
</evidence>
<dbReference type="Proteomes" id="UP000218172">
    <property type="component" value="Unassembled WGS sequence"/>
</dbReference>
<reference evidence="7" key="1">
    <citation type="submission" date="2017-08" db="EMBL/GenBank/DDBJ databases">
        <title>A dynamic microbial community with high functional redundancy inhabits the cold, oxic subseafloor aquifer.</title>
        <authorList>
            <person name="Tully B.J."/>
            <person name="Wheat C.G."/>
            <person name="Glazer B.T."/>
            <person name="Huber J.A."/>
        </authorList>
    </citation>
    <scope>NUCLEOTIDE SEQUENCE [LARGE SCALE GENOMIC DNA]</scope>
</reference>
<dbReference type="AlphaFoldDB" id="A0A2A4MEL4"/>
<evidence type="ECO:0000256" key="5">
    <source>
        <dbReference type="ARBA" id="ARBA00023186"/>
    </source>
</evidence>
<comment type="similarity">
    <text evidence="2">Belongs to the SdhE FAD assembly factor family.</text>
</comment>
<dbReference type="InterPro" id="IPR050531">
    <property type="entry name" value="SdhE_FAD_assembly_factor"/>
</dbReference>
<dbReference type="Gene3D" id="1.10.150.250">
    <property type="entry name" value="Flavinator of succinate dehydrogenase"/>
    <property type="match status" value="1"/>
</dbReference>
<evidence type="ECO:0000256" key="4">
    <source>
        <dbReference type="ARBA" id="ARBA00022490"/>
    </source>
</evidence>
<dbReference type="GO" id="GO:0005737">
    <property type="term" value="C:cytoplasm"/>
    <property type="evidence" value="ECO:0007669"/>
    <property type="project" value="UniProtKB-SubCell"/>
</dbReference>
<name>A0A2A4MEL4_9GAMM</name>